<dbReference type="OrthoDB" id="6495920at2759"/>
<evidence type="ECO:0000313" key="1">
    <source>
        <dbReference type="EMBL" id="GBO24544.1"/>
    </source>
</evidence>
<dbReference type="AlphaFoldDB" id="A0A4Y2VJP3"/>
<evidence type="ECO:0008006" key="3">
    <source>
        <dbReference type="Google" id="ProtNLM"/>
    </source>
</evidence>
<organism evidence="1 2">
    <name type="scientific">Araneus ventricosus</name>
    <name type="common">Orbweaver spider</name>
    <name type="synonym">Epeira ventricosa</name>
    <dbReference type="NCBI Taxonomy" id="182803"/>
    <lineage>
        <taxon>Eukaryota</taxon>
        <taxon>Metazoa</taxon>
        <taxon>Ecdysozoa</taxon>
        <taxon>Arthropoda</taxon>
        <taxon>Chelicerata</taxon>
        <taxon>Arachnida</taxon>
        <taxon>Araneae</taxon>
        <taxon>Araneomorphae</taxon>
        <taxon>Entelegynae</taxon>
        <taxon>Araneoidea</taxon>
        <taxon>Araneidae</taxon>
        <taxon>Araneus</taxon>
    </lineage>
</organism>
<dbReference type="Proteomes" id="UP000499080">
    <property type="component" value="Unassembled WGS sequence"/>
</dbReference>
<sequence>MIADRWHCRIPSCTCVLKVLASISSFASFLRGSLYDGFLQISTKISYPISSRREQCLSRCTIFRWCQRYEAERVNIKDLSLPGHAHVLTNSVTISTVDEIIWQNHRITTREIAV</sequence>
<gene>
    <name evidence="1" type="ORF">AVEN_113056_1</name>
</gene>
<evidence type="ECO:0000313" key="2">
    <source>
        <dbReference type="Proteomes" id="UP000499080"/>
    </source>
</evidence>
<proteinExistence type="predicted"/>
<reference evidence="1 2" key="1">
    <citation type="journal article" date="2019" name="Sci. Rep.">
        <title>Orb-weaving spider Araneus ventricosus genome elucidates the spidroin gene catalogue.</title>
        <authorList>
            <person name="Kono N."/>
            <person name="Nakamura H."/>
            <person name="Ohtoshi R."/>
            <person name="Moran D.A.P."/>
            <person name="Shinohara A."/>
            <person name="Yoshida Y."/>
            <person name="Fujiwara M."/>
            <person name="Mori M."/>
            <person name="Tomita M."/>
            <person name="Arakawa K."/>
        </authorList>
    </citation>
    <scope>NUCLEOTIDE SEQUENCE [LARGE SCALE GENOMIC DNA]</scope>
</reference>
<accession>A0A4Y2VJP3</accession>
<dbReference type="EMBL" id="BGPR01047510">
    <property type="protein sequence ID" value="GBO24544.1"/>
    <property type="molecule type" value="Genomic_DNA"/>
</dbReference>
<keyword evidence="2" id="KW-1185">Reference proteome</keyword>
<name>A0A4Y2VJP3_ARAVE</name>
<protein>
    <recommendedName>
        <fullName evidence="3">Mos1 transposase HTH domain-containing protein</fullName>
    </recommendedName>
</protein>
<comment type="caution">
    <text evidence="1">The sequence shown here is derived from an EMBL/GenBank/DDBJ whole genome shotgun (WGS) entry which is preliminary data.</text>
</comment>